<evidence type="ECO:0000313" key="14">
    <source>
        <dbReference type="EMBL" id="ANZ43694.1"/>
    </source>
</evidence>
<dbReference type="Gene3D" id="3.20.20.70">
    <property type="entry name" value="Aldolase class I"/>
    <property type="match status" value="1"/>
</dbReference>
<evidence type="ECO:0000256" key="9">
    <source>
        <dbReference type="ARBA" id="ARBA00023239"/>
    </source>
</evidence>
<comment type="function">
    <text evidence="1 12">Catalyzes the condensation of (S)-aspartate-beta-semialdehyde [(S)-ASA] and pyruvate to 4-hydroxy-tetrahydrodipicolinate (HTPA).</text>
</comment>
<dbReference type="AlphaFoldDB" id="A0A1B2I146"/>
<evidence type="ECO:0000256" key="10">
    <source>
        <dbReference type="ARBA" id="ARBA00023270"/>
    </source>
</evidence>
<dbReference type="PANTHER" id="PTHR12128">
    <property type="entry name" value="DIHYDRODIPICOLINATE SYNTHASE"/>
    <property type="match status" value="1"/>
</dbReference>
<dbReference type="SUPFAM" id="SSF51569">
    <property type="entry name" value="Aldolase"/>
    <property type="match status" value="1"/>
</dbReference>
<evidence type="ECO:0000256" key="12">
    <source>
        <dbReference type="HAMAP-Rule" id="MF_00418"/>
    </source>
</evidence>
<sequence length="297" mass="32718">MEKVRGIYTALCTPVMDGKVNEAAMDKLVNFVIENRTAGLVALGGTGEYCALTNEQRIDAVKMTIAANKGRVPVVAGIIGPGLPEAIEMGNKCKELGADAIMVVTPYYVVANQQGIYDYYRQVMKNVDLPLVLYNIPYRTGVNMLPETVERLLDSDERHQIVAMKECCPNMGQVLELLSKVRERTSVLTGEEFLFYQEISCGAQGGILATSNLLPKLWADLFDLIEAGELKKASEIVIKATPVLRLIFAESNPGPLKEAMKMIGIDCGDPLLPLVKPQPQIVDSLKVELKKLLDWYK</sequence>
<dbReference type="GO" id="GO:0019877">
    <property type="term" value="P:diaminopimelate biosynthetic process"/>
    <property type="evidence" value="ECO:0007669"/>
    <property type="project" value="UniProtKB-UniRule"/>
</dbReference>
<evidence type="ECO:0000256" key="7">
    <source>
        <dbReference type="ARBA" id="ARBA00022915"/>
    </source>
</evidence>
<proteinExistence type="inferred from homology"/>
<dbReference type="GO" id="GO:0009089">
    <property type="term" value="P:lysine biosynthetic process via diaminopimelate"/>
    <property type="evidence" value="ECO:0007669"/>
    <property type="project" value="UniProtKB-UniRule"/>
</dbReference>
<evidence type="ECO:0000256" key="1">
    <source>
        <dbReference type="ARBA" id="ARBA00003294"/>
    </source>
</evidence>
<keyword evidence="15" id="KW-1185">Reference proteome</keyword>
<keyword evidence="7 12" id="KW-0220">Diaminopimelate biosynthesis</keyword>
<comment type="subunit">
    <text evidence="12">Homotetramer; dimer of dimers.</text>
</comment>
<evidence type="ECO:0000256" key="4">
    <source>
        <dbReference type="ARBA" id="ARBA00012086"/>
    </source>
</evidence>
<evidence type="ECO:0000256" key="2">
    <source>
        <dbReference type="ARBA" id="ARBA00005120"/>
    </source>
</evidence>
<dbReference type="PANTHER" id="PTHR12128:SF66">
    <property type="entry name" value="4-HYDROXY-2-OXOGLUTARATE ALDOLASE, MITOCHONDRIAL"/>
    <property type="match status" value="1"/>
</dbReference>
<dbReference type="GeneID" id="83056300"/>
<dbReference type="CDD" id="cd00950">
    <property type="entry name" value="DHDPS"/>
    <property type="match status" value="1"/>
</dbReference>
<gene>
    <name evidence="12" type="primary">dapA</name>
    <name evidence="14" type="ORF">BED41_00355</name>
</gene>
<dbReference type="Pfam" id="PF00701">
    <property type="entry name" value="DHDPS"/>
    <property type="match status" value="1"/>
</dbReference>
<comment type="pathway">
    <text evidence="2 12">Amino-acid biosynthesis; L-lysine biosynthesis via DAP pathway; (S)-tetrahydrodipicolinate from L-aspartate: step 3/4.</text>
</comment>
<evidence type="ECO:0000256" key="8">
    <source>
        <dbReference type="ARBA" id="ARBA00023154"/>
    </source>
</evidence>
<protein>
    <recommendedName>
        <fullName evidence="4 12">4-hydroxy-tetrahydrodipicolinate synthase</fullName>
        <shortName evidence="12">HTPA synthase</shortName>
        <ecNumber evidence="4 12">4.3.3.7</ecNumber>
    </recommendedName>
</protein>
<dbReference type="GO" id="GO:0008840">
    <property type="term" value="F:4-hydroxy-tetrahydrodipicolinate synthase activity"/>
    <property type="evidence" value="ECO:0007669"/>
    <property type="project" value="UniProtKB-UniRule"/>
</dbReference>
<dbReference type="PRINTS" id="PR00146">
    <property type="entry name" value="DHPICSNTHASE"/>
</dbReference>
<evidence type="ECO:0000256" key="6">
    <source>
        <dbReference type="ARBA" id="ARBA00022605"/>
    </source>
</evidence>
<keyword evidence="10 12" id="KW-0704">Schiff base</keyword>
<feature type="binding site" evidence="12">
    <location>
        <position position="207"/>
    </location>
    <ligand>
        <name>pyruvate</name>
        <dbReference type="ChEBI" id="CHEBI:15361"/>
    </ligand>
</feature>
<dbReference type="PIRSF" id="PIRSF001365">
    <property type="entry name" value="DHDPS"/>
    <property type="match status" value="1"/>
</dbReference>
<dbReference type="Proteomes" id="UP000093044">
    <property type="component" value="Chromosome"/>
</dbReference>
<dbReference type="RefSeq" id="WP_066741641.1">
    <property type="nucleotide sequence ID" value="NZ_CALCLR010000035.1"/>
</dbReference>
<dbReference type="SMART" id="SM01130">
    <property type="entry name" value="DHDPS"/>
    <property type="match status" value="1"/>
</dbReference>
<comment type="caution">
    <text evidence="12">Was originally thought to be a dihydrodipicolinate synthase (DHDPS), catalyzing the condensation of (S)-aspartate-beta-semialdehyde [(S)-ASA] and pyruvate to dihydrodipicolinate (DHDP). However, it was shown in E.coli that the product of the enzymatic reaction is not dihydrodipicolinate but in fact (4S)-4-hydroxy-2,3,4,5-tetrahydro-(2S)-dipicolinic acid (HTPA), and that the consecutive dehydration reaction leading to DHDP is not spontaneous but catalyzed by DapB.</text>
</comment>
<dbReference type="EC" id="4.3.3.7" evidence="4 12"/>
<dbReference type="EMBL" id="CP016757">
    <property type="protein sequence ID" value="ANZ43694.1"/>
    <property type="molecule type" value="Genomic_DNA"/>
</dbReference>
<comment type="caution">
    <text evidence="12">Lacks conserved residue(s) required for the propagation of feature annotation.</text>
</comment>
<keyword evidence="8 12" id="KW-0457">Lysine biosynthesis</keyword>
<evidence type="ECO:0000313" key="15">
    <source>
        <dbReference type="Proteomes" id="UP000093044"/>
    </source>
</evidence>
<dbReference type="NCBIfam" id="TIGR00674">
    <property type="entry name" value="dapA"/>
    <property type="match status" value="1"/>
</dbReference>
<name>A0A1B2I146_9BACT</name>
<dbReference type="UniPathway" id="UPA00034">
    <property type="reaction ID" value="UER00017"/>
</dbReference>
<dbReference type="HAMAP" id="MF_00418">
    <property type="entry name" value="DapA"/>
    <property type="match status" value="1"/>
</dbReference>
<dbReference type="OrthoDB" id="9782828at2"/>
<evidence type="ECO:0000256" key="11">
    <source>
        <dbReference type="ARBA" id="ARBA00047836"/>
    </source>
</evidence>
<dbReference type="InterPro" id="IPR013785">
    <property type="entry name" value="Aldolase_TIM"/>
</dbReference>
<dbReference type="GO" id="GO:0005829">
    <property type="term" value="C:cytosol"/>
    <property type="evidence" value="ECO:0007669"/>
    <property type="project" value="TreeGrafter"/>
</dbReference>
<evidence type="ECO:0000256" key="13">
    <source>
        <dbReference type="PIRNR" id="PIRNR001365"/>
    </source>
</evidence>
<keyword evidence="9 12" id="KW-0456">Lyase</keyword>
<dbReference type="STRING" id="1197717.BED41_00355"/>
<evidence type="ECO:0000256" key="3">
    <source>
        <dbReference type="ARBA" id="ARBA00007592"/>
    </source>
</evidence>
<feature type="active site" description="Schiff-base intermediate with substrate" evidence="12">
    <location>
        <position position="165"/>
    </location>
</feature>
<dbReference type="KEGG" id="cpor:BED41_00355"/>
<comment type="similarity">
    <text evidence="3 12 13">Belongs to the DapA family.</text>
</comment>
<dbReference type="InterPro" id="IPR002220">
    <property type="entry name" value="DapA-like"/>
</dbReference>
<reference evidence="14" key="1">
    <citation type="submission" date="2016-08" db="EMBL/GenBank/DDBJ databases">
        <title>Complete genome of Cloacibacillus porcorum.</title>
        <authorList>
            <person name="Looft T."/>
            <person name="Bayles D.O."/>
            <person name="Alt D.P."/>
        </authorList>
    </citation>
    <scope>NUCLEOTIDE SEQUENCE [LARGE SCALE GENOMIC DNA]</scope>
    <source>
        <strain evidence="14">CL-84</strain>
    </source>
</reference>
<organism evidence="14 15">
    <name type="scientific">Cloacibacillus porcorum</name>
    <dbReference type="NCBI Taxonomy" id="1197717"/>
    <lineage>
        <taxon>Bacteria</taxon>
        <taxon>Thermotogati</taxon>
        <taxon>Synergistota</taxon>
        <taxon>Synergistia</taxon>
        <taxon>Synergistales</taxon>
        <taxon>Synergistaceae</taxon>
        <taxon>Cloacibacillus</taxon>
    </lineage>
</organism>
<accession>A0A1B2I146</accession>
<keyword evidence="6 12" id="KW-0028">Amino-acid biosynthesis</keyword>
<comment type="subcellular location">
    <subcellularLocation>
        <location evidence="12">Cytoplasm</location>
    </subcellularLocation>
</comment>
<comment type="catalytic activity">
    <reaction evidence="11 12">
        <text>L-aspartate 4-semialdehyde + pyruvate = (2S,4S)-4-hydroxy-2,3,4,5-tetrahydrodipicolinate + H2O + H(+)</text>
        <dbReference type="Rhea" id="RHEA:34171"/>
        <dbReference type="ChEBI" id="CHEBI:15361"/>
        <dbReference type="ChEBI" id="CHEBI:15377"/>
        <dbReference type="ChEBI" id="CHEBI:15378"/>
        <dbReference type="ChEBI" id="CHEBI:67139"/>
        <dbReference type="ChEBI" id="CHEBI:537519"/>
        <dbReference type="EC" id="4.3.3.7"/>
    </reaction>
</comment>
<feature type="site" description="Part of a proton relay during catalysis" evidence="12">
    <location>
        <position position="108"/>
    </location>
</feature>
<evidence type="ECO:0000256" key="5">
    <source>
        <dbReference type="ARBA" id="ARBA00022490"/>
    </source>
</evidence>
<feature type="active site" description="Proton donor/acceptor" evidence="12">
    <location>
        <position position="134"/>
    </location>
</feature>
<dbReference type="InterPro" id="IPR005263">
    <property type="entry name" value="DapA"/>
</dbReference>
<keyword evidence="5 12" id="KW-0963">Cytoplasm</keyword>
<feature type="binding site" evidence="12">
    <location>
        <position position="46"/>
    </location>
    <ligand>
        <name>pyruvate</name>
        <dbReference type="ChEBI" id="CHEBI:15361"/>
    </ligand>
</feature>